<name>A0A291BAF3_9GAMM</name>
<sequence length="54" mass="6196">MTDGEVLPNLLKQTYRKINETSGDGVYDTKQCYKTVHIKQAVSIIPPKKTIFRK</sequence>
<evidence type="ECO:0000313" key="1">
    <source>
        <dbReference type="EMBL" id="ATF09961.1"/>
    </source>
</evidence>
<gene>
    <name evidence="1" type="ORF">BTN50_1487</name>
</gene>
<dbReference type="AlphaFoldDB" id="A0A291BAF3"/>
<proteinExistence type="predicted"/>
<reference evidence="2" key="1">
    <citation type="submission" date="2017-04" db="EMBL/GenBank/DDBJ databases">
        <title>Genome evolution of the luminous symbionts of deep sea anglerfish.</title>
        <authorList>
            <person name="Hendry T.A."/>
        </authorList>
    </citation>
    <scope>NUCLEOTIDE SEQUENCE [LARGE SCALE GENOMIC DNA]</scope>
</reference>
<dbReference type="EMBL" id="CP020660">
    <property type="protein sequence ID" value="ATF09961.1"/>
    <property type="molecule type" value="Genomic_DNA"/>
</dbReference>
<dbReference type="Proteomes" id="UP000218160">
    <property type="component" value="Chromosome 1"/>
</dbReference>
<organism evidence="1 2">
    <name type="scientific">Candidatus Enterovibrio altilux</name>
    <dbReference type="NCBI Taxonomy" id="1927128"/>
    <lineage>
        <taxon>Bacteria</taxon>
        <taxon>Pseudomonadati</taxon>
        <taxon>Pseudomonadota</taxon>
        <taxon>Gammaproteobacteria</taxon>
        <taxon>Vibrionales</taxon>
        <taxon>Vibrionaceae</taxon>
        <taxon>Enterovibrio</taxon>
    </lineage>
</organism>
<evidence type="ECO:0000313" key="2">
    <source>
        <dbReference type="Proteomes" id="UP000218160"/>
    </source>
</evidence>
<protein>
    <submittedName>
        <fullName evidence="1">Transposase</fullName>
    </submittedName>
</protein>
<dbReference type="RefSeq" id="WP_161492969.1">
    <property type="nucleotide sequence ID" value="NZ_CP020660.1"/>
</dbReference>
<dbReference type="KEGG" id="elux:BTN50_1487"/>
<accession>A0A291BAF3</accession>
<keyword evidence="2" id="KW-1185">Reference proteome</keyword>